<accession>A0A0R0CYB8</accession>
<dbReference type="SUPFAM" id="SSF56935">
    <property type="entry name" value="Porins"/>
    <property type="match status" value="1"/>
</dbReference>
<dbReference type="EMBL" id="LDJL01000002">
    <property type="protein sequence ID" value="KRG71538.1"/>
    <property type="molecule type" value="Genomic_DNA"/>
</dbReference>
<organism evidence="2 3">
    <name type="scientific">Pseudoxanthomonas dokdonensis</name>
    <dbReference type="NCBI Taxonomy" id="344882"/>
    <lineage>
        <taxon>Bacteria</taxon>
        <taxon>Pseudomonadati</taxon>
        <taxon>Pseudomonadota</taxon>
        <taxon>Gammaproteobacteria</taxon>
        <taxon>Lysobacterales</taxon>
        <taxon>Lysobacteraceae</taxon>
        <taxon>Pseudoxanthomonas</taxon>
    </lineage>
</organism>
<feature type="signal peptide" evidence="1">
    <location>
        <begin position="1"/>
        <end position="19"/>
    </location>
</feature>
<keyword evidence="1" id="KW-0732">Signal</keyword>
<evidence type="ECO:0008006" key="4">
    <source>
        <dbReference type="Google" id="ProtNLM"/>
    </source>
</evidence>
<reference evidence="2 3" key="1">
    <citation type="submission" date="2015-05" db="EMBL/GenBank/DDBJ databases">
        <title>Genome sequencing and analysis of members of genus Stenotrophomonas.</title>
        <authorList>
            <person name="Patil P.P."/>
            <person name="Midha S."/>
            <person name="Patil P.B."/>
        </authorList>
    </citation>
    <scope>NUCLEOTIDE SEQUENCE [LARGE SCALE GENOMIC DNA]</scope>
    <source>
        <strain evidence="2 3">DSM 21858</strain>
    </source>
</reference>
<keyword evidence="3" id="KW-1185">Reference proteome</keyword>
<gene>
    <name evidence="2" type="ORF">ABB29_01830</name>
</gene>
<comment type="caution">
    <text evidence="2">The sequence shown here is derived from an EMBL/GenBank/DDBJ whole genome shotgun (WGS) entry which is preliminary data.</text>
</comment>
<evidence type="ECO:0000313" key="2">
    <source>
        <dbReference type="EMBL" id="KRG71538.1"/>
    </source>
</evidence>
<dbReference type="STRING" id="344882.ABB29_01830"/>
<feature type="chain" id="PRO_5006394788" description="Outer membrane protein beta-barrel domain-containing protein" evidence="1">
    <location>
        <begin position="20"/>
        <end position="268"/>
    </location>
</feature>
<sequence>MLRAALAATLLSSTLPALAVEPLDTFSVKLGGYASRFDTDVAVAGDGREGTRINLDSDLGLDQDNTLNLIGVTWRPFEHHEFGAAYYRDDVSASKQLDRDITFDGVTYQASATVRAHRDVDIYELYYVWWAASHDTWALGPRLGVVWYSLDLGIDLQLDANGNSAGAGFDRSVSGDVPAPAIGAGWRWTPAEDWRISADVGYFQADINDVDADVTYGRVGVEWFPWQRFGFWVDVMANKVNADLRKNDFTGSLDFTQEGARIGAVYRF</sequence>
<evidence type="ECO:0000256" key="1">
    <source>
        <dbReference type="SAM" id="SignalP"/>
    </source>
</evidence>
<dbReference type="Proteomes" id="UP000052052">
    <property type="component" value="Unassembled WGS sequence"/>
</dbReference>
<evidence type="ECO:0000313" key="3">
    <source>
        <dbReference type="Proteomes" id="UP000052052"/>
    </source>
</evidence>
<protein>
    <recommendedName>
        <fullName evidence="4">Outer membrane protein beta-barrel domain-containing protein</fullName>
    </recommendedName>
</protein>
<dbReference type="AlphaFoldDB" id="A0A0R0CYB8"/>
<name>A0A0R0CYB8_9GAMM</name>
<dbReference type="PATRIC" id="fig|344882.3.peg.1564"/>
<proteinExistence type="predicted"/>